<evidence type="ECO:0000256" key="10">
    <source>
        <dbReference type="ARBA" id="ARBA00023014"/>
    </source>
</evidence>
<feature type="domain" description="DUF83" evidence="14">
    <location>
        <begin position="6"/>
        <end position="194"/>
    </location>
</feature>
<keyword evidence="11 13" id="KW-0051">Antiviral defense</keyword>
<evidence type="ECO:0000256" key="11">
    <source>
        <dbReference type="ARBA" id="ARBA00023118"/>
    </source>
</evidence>
<dbReference type="Gene3D" id="3.90.320.10">
    <property type="match status" value="1"/>
</dbReference>
<dbReference type="AlphaFoldDB" id="A0A0E3V6F2"/>
<evidence type="ECO:0000256" key="4">
    <source>
        <dbReference type="ARBA" id="ARBA00020049"/>
    </source>
</evidence>
<evidence type="ECO:0000256" key="8">
    <source>
        <dbReference type="ARBA" id="ARBA00022839"/>
    </source>
</evidence>
<keyword evidence="7 13" id="KW-0378">Hydrolase</keyword>
<dbReference type="GO" id="GO:0051536">
    <property type="term" value="F:iron-sulfur cluster binding"/>
    <property type="evidence" value="ECO:0007669"/>
    <property type="project" value="UniProtKB-KW"/>
</dbReference>
<dbReference type="RefSeq" id="WP_046376073.1">
    <property type="nucleotide sequence ID" value="NZ_CP010429.1"/>
</dbReference>
<dbReference type="Proteomes" id="UP000033054">
    <property type="component" value="Chromosome"/>
</dbReference>
<dbReference type="Pfam" id="PF01930">
    <property type="entry name" value="Cas_Cas4"/>
    <property type="match status" value="1"/>
</dbReference>
<evidence type="ECO:0000313" key="16">
    <source>
        <dbReference type="Proteomes" id="UP000033054"/>
    </source>
</evidence>
<dbReference type="PANTHER" id="PTHR36531:SF6">
    <property type="entry name" value="DNA REPLICATION ATP-DEPENDENT HELICASE_NUCLEASE DNA2"/>
    <property type="match status" value="1"/>
</dbReference>
<evidence type="ECO:0000256" key="1">
    <source>
        <dbReference type="ARBA" id="ARBA00001966"/>
    </source>
</evidence>
<comment type="similarity">
    <text evidence="2 13">Belongs to the CRISPR-associated exonuclease Cas4 family.</text>
</comment>
<dbReference type="GO" id="GO:0004527">
    <property type="term" value="F:exonuclease activity"/>
    <property type="evidence" value="ECO:0007669"/>
    <property type="project" value="UniProtKB-KW"/>
</dbReference>
<dbReference type="HOGENOM" id="CLU_102055_0_0_10"/>
<evidence type="ECO:0000256" key="2">
    <source>
        <dbReference type="ARBA" id="ARBA00009189"/>
    </source>
</evidence>
<evidence type="ECO:0000256" key="3">
    <source>
        <dbReference type="ARBA" id="ARBA00012768"/>
    </source>
</evidence>
<name>A0A0E3V6F2_9BACT</name>
<dbReference type="EMBL" id="CP010429">
    <property type="protein sequence ID" value="AKD54476.1"/>
    <property type="molecule type" value="Genomic_DNA"/>
</dbReference>
<dbReference type="InterPro" id="IPR013343">
    <property type="entry name" value="CRISPR-assoc_prot_Cas4"/>
</dbReference>
<evidence type="ECO:0000256" key="12">
    <source>
        <dbReference type="ARBA" id="ARBA00023211"/>
    </source>
</evidence>
<dbReference type="NCBIfam" id="TIGR00372">
    <property type="entry name" value="cas4"/>
    <property type="match status" value="1"/>
</dbReference>
<organism evidence="15 16">
    <name type="scientific">Spirosoma radiotolerans</name>
    <dbReference type="NCBI Taxonomy" id="1379870"/>
    <lineage>
        <taxon>Bacteria</taxon>
        <taxon>Pseudomonadati</taxon>
        <taxon>Bacteroidota</taxon>
        <taxon>Cytophagia</taxon>
        <taxon>Cytophagales</taxon>
        <taxon>Cytophagaceae</taxon>
        <taxon>Spirosoma</taxon>
    </lineage>
</organism>
<accession>A0A0E3V6F2</accession>
<comment type="cofactor">
    <cofactor evidence="13">
        <name>iron-sulfur cluster</name>
        <dbReference type="ChEBI" id="CHEBI:30408"/>
    </cofactor>
</comment>
<proteinExistence type="inferred from homology"/>
<sequence>MTLTPSHIIEHLFCPRFTYFEYVLAIPQYEEKNYKVMRGRNLHDERLERNKDYLRKRVGRPGAPVTEKHTDQYLTNELMRGVVDEVLGFGDGTMAPLDYKFAEYKDKVYETYRTQLYCYAWLIEVNFGRLVDRGFLVYTRSNNRVVEVPITEEDKLDVKQAAEAIFTIIDRNFYPKATKAKARCVTCTYRNICIK</sequence>
<keyword evidence="5 13" id="KW-0540">Nuclease</keyword>
<evidence type="ECO:0000256" key="5">
    <source>
        <dbReference type="ARBA" id="ARBA00022722"/>
    </source>
</evidence>
<evidence type="ECO:0000256" key="9">
    <source>
        <dbReference type="ARBA" id="ARBA00023004"/>
    </source>
</evidence>
<evidence type="ECO:0000256" key="13">
    <source>
        <dbReference type="RuleBase" id="RU365022"/>
    </source>
</evidence>
<dbReference type="EC" id="3.1.12.1" evidence="3 13"/>
<dbReference type="OrthoDB" id="9781776at2"/>
<comment type="cofactor">
    <cofactor evidence="1">
        <name>[4Fe-4S] cluster</name>
        <dbReference type="ChEBI" id="CHEBI:49883"/>
    </cofactor>
</comment>
<dbReference type="PANTHER" id="PTHR36531">
    <property type="entry name" value="CRISPR-ASSOCIATED EXONUCLEASE CAS4"/>
    <property type="match status" value="1"/>
</dbReference>
<dbReference type="GO" id="GO:0051607">
    <property type="term" value="P:defense response to virus"/>
    <property type="evidence" value="ECO:0007669"/>
    <property type="project" value="UniProtKB-KW"/>
</dbReference>
<evidence type="ECO:0000256" key="7">
    <source>
        <dbReference type="ARBA" id="ARBA00022801"/>
    </source>
</evidence>
<dbReference type="GO" id="GO:0046872">
    <property type="term" value="F:metal ion binding"/>
    <property type="evidence" value="ECO:0007669"/>
    <property type="project" value="UniProtKB-KW"/>
</dbReference>
<dbReference type="PATRIC" id="fig|1379870.5.peg.1234"/>
<gene>
    <name evidence="15" type="ORF">SD10_05680</name>
</gene>
<evidence type="ECO:0000313" key="15">
    <source>
        <dbReference type="EMBL" id="AKD54476.1"/>
    </source>
</evidence>
<dbReference type="InterPro" id="IPR051827">
    <property type="entry name" value="Cas4_exonuclease"/>
</dbReference>
<dbReference type="InterPro" id="IPR022765">
    <property type="entry name" value="Dna2/Cas4_DUF83"/>
</dbReference>
<keyword evidence="6 13" id="KW-0479">Metal-binding</keyword>
<dbReference type="InterPro" id="IPR011604">
    <property type="entry name" value="PDDEXK-like_dom_sf"/>
</dbReference>
<evidence type="ECO:0000259" key="14">
    <source>
        <dbReference type="Pfam" id="PF01930"/>
    </source>
</evidence>
<comment type="cofactor">
    <cofactor evidence="13">
        <name>Mg(2+)</name>
        <dbReference type="ChEBI" id="CHEBI:18420"/>
    </cofactor>
    <cofactor evidence="13">
        <name>Mn(2+)</name>
        <dbReference type="ChEBI" id="CHEBI:29035"/>
    </cofactor>
    <text evidence="13">Mg(2+) or Mn(2+) required for ssDNA cleavage activity.</text>
</comment>
<evidence type="ECO:0000256" key="6">
    <source>
        <dbReference type="ARBA" id="ARBA00022723"/>
    </source>
</evidence>
<comment type="function">
    <text evidence="13">CRISPR (clustered regularly interspaced short palindromic repeat) is an adaptive immune system that provides protection against mobile genetic elements (viruses, transposable elements and conjugative plasmids). CRISPR clusters contain sequences complementary to antecedent mobile elements and target invading nucleic acids. CRISPR clusters are transcribed and processed into CRISPR RNA (crRNA).</text>
</comment>
<dbReference type="KEGG" id="srd:SD10_05680"/>
<protein>
    <recommendedName>
        <fullName evidence="4 13">CRISPR-associated exonuclease Cas4</fullName>
        <ecNumber evidence="3 13">3.1.12.1</ecNumber>
    </recommendedName>
</protein>
<dbReference type="STRING" id="1379870.SD10_05680"/>
<keyword evidence="9 13" id="KW-0408">Iron</keyword>
<keyword evidence="16" id="KW-1185">Reference proteome</keyword>
<keyword evidence="12 13" id="KW-0464">Manganese</keyword>
<reference evidence="15 16" key="1">
    <citation type="journal article" date="2014" name="Curr. Microbiol.">
        <title>Spirosoma radiotolerans sp. nov., a gamma-radiation-resistant bacterium isolated from gamma ray-irradiated soil.</title>
        <authorList>
            <person name="Lee J.J."/>
            <person name="Srinivasan S."/>
            <person name="Lim S."/>
            <person name="Joe M."/>
            <person name="Im S."/>
            <person name="Bae S.I."/>
            <person name="Park K.R."/>
            <person name="Han J.H."/>
            <person name="Park S.H."/>
            <person name="Joo B.M."/>
            <person name="Park S.J."/>
            <person name="Kim M.K."/>
        </authorList>
    </citation>
    <scope>NUCLEOTIDE SEQUENCE [LARGE SCALE GENOMIC DNA]</scope>
    <source>
        <strain evidence="15 16">DG5A</strain>
    </source>
</reference>
<keyword evidence="10 13" id="KW-0411">Iron-sulfur</keyword>
<keyword evidence="8 13" id="KW-0269">Exonuclease</keyword>